<comment type="similarity">
    <text evidence="2">Belongs to the ATP-dependent AMP-binding enzyme family.</text>
</comment>
<dbReference type="InterPro" id="IPR000873">
    <property type="entry name" value="AMP-dep_synth/lig_dom"/>
</dbReference>
<dbReference type="Proteomes" id="UP001168821">
    <property type="component" value="Unassembled WGS sequence"/>
</dbReference>
<dbReference type="GO" id="GO:0016405">
    <property type="term" value="F:CoA-ligase activity"/>
    <property type="evidence" value="ECO:0007669"/>
    <property type="project" value="TreeGrafter"/>
</dbReference>
<evidence type="ECO:0000256" key="4">
    <source>
        <dbReference type="ARBA" id="ARBA00023140"/>
    </source>
</evidence>
<protein>
    <recommendedName>
        <fullName evidence="9">Luciferin 4-monooxygenase</fullName>
    </recommendedName>
</protein>
<reference evidence="7" key="1">
    <citation type="journal article" date="2023" name="G3 (Bethesda)">
        <title>Whole genome assemblies of Zophobas morio and Tenebrio molitor.</title>
        <authorList>
            <person name="Kaur S."/>
            <person name="Stinson S.A."/>
            <person name="diCenzo G.C."/>
        </authorList>
    </citation>
    <scope>NUCLEOTIDE SEQUENCE</scope>
    <source>
        <strain evidence="7">QUZm001</strain>
    </source>
</reference>
<feature type="domain" description="AMP-binding enzyme C-terminal" evidence="6">
    <location>
        <begin position="439"/>
        <end position="515"/>
    </location>
</feature>
<dbReference type="Pfam" id="PF00501">
    <property type="entry name" value="AMP-binding"/>
    <property type="match status" value="1"/>
</dbReference>
<dbReference type="AlphaFoldDB" id="A0AA38ML24"/>
<evidence type="ECO:0000256" key="1">
    <source>
        <dbReference type="ARBA" id="ARBA00004275"/>
    </source>
</evidence>
<dbReference type="SUPFAM" id="SSF56801">
    <property type="entry name" value="Acetyl-CoA synthetase-like"/>
    <property type="match status" value="1"/>
</dbReference>
<dbReference type="Pfam" id="PF13193">
    <property type="entry name" value="AMP-binding_C"/>
    <property type="match status" value="1"/>
</dbReference>
<organism evidence="7 8">
    <name type="scientific">Zophobas morio</name>
    <dbReference type="NCBI Taxonomy" id="2755281"/>
    <lineage>
        <taxon>Eukaryota</taxon>
        <taxon>Metazoa</taxon>
        <taxon>Ecdysozoa</taxon>
        <taxon>Arthropoda</taxon>
        <taxon>Hexapoda</taxon>
        <taxon>Insecta</taxon>
        <taxon>Pterygota</taxon>
        <taxon>Neoptera</taxon>
        <taxon>Endopterygota</taxon>
        <taxon>Coleoptera</taxon>
        <taxon>Polyphaga</taxon>
        <taxon>Cucujiformia</taxon>
        <taxon>Tenebrionidae</taxon>
        <taxon>Zophobas</taxon>
    </lineage>
</organism>
<feature type="domain" description="AMP-dependent synthetase/ligase" evidence="5">
    <location>
        <begin position="23"/>
        <end position="389"/>
    </location>
</feature>
<keyword evidence="8" id="KW-1185">Reference proteome</keyword>
<dbReference type="PANTHER" id="PTHR24096">
    <property type="entry name" value="LONG-CHAIN-FATTY-ACID--COA LIGASE"/>
    <property type="match status" value="1"/>
</dbReference>
<dbReference type="PROSITE" id="PS00455">
    <property type="entry name" value="AMP_BINDING"/>
    <property type="match status" value="1"/>
</dbReference>
<keyword evidence="3" id="KW-0436">Ligase</keyword>
<dbReference type="EMBL" id="JALNTZ010000003">
    <property type="protein sequence ID" value="KAJ3659678.1"/>
    <property type="molecule type" value="Genomic_DNA"/>
</dbReference>
<evidence type="ECO:0000313" key="8">
    <source>
        <dbReference type="Proteomes" id="UP001168821"/>
    </source>
</evidence>
<accession>A0AA38ML24</accession>
<comment type="subcellular location">
    <subcellularLocation>
        <location evidence="1">Peroxisome</location>
    </subcellularLocation>
</comment>
<evidence type="ECO:0000256" key="2">
    <source>
        <dbReference type="ARBA" id="ARBA00006432"/>
    </source>
</evidence>
<evidence type="ECO:0000313" key="7">
    <source>
        <dbReference type="EMBL" id="KAJ3659678.1"/>
    </source>
</evidence>
<dbReference type="FunFam" id="3.30.300.30:FF:000007">
    <property type="entry name" value="4-coumarate--CoA ligase 2"/>
    <property type="match status" value="1"/>
</dbReference>
<dbReference type="InterPro" id="IPR045851">
    <property type="entry name" value="AMP-bd_C_sf"/>
</dbReference>
<evidence type="ECO:0000259" key="5">
    <source>
        <dbReference type="Pfam" id="PF00501"/>
    </source>
</evidence>
<dbReference type="InterPro" id="IPR042099">
    <property type="entry name" value="ANL_N_sf"/>
</dbReference>
<dbReference type="Gene3D" id="3.40.50.12780">
    <property type="entry name" value="N-terminal domain of ligase-like"/>
    <property type="match status" value="1"/>
</dbReference>
<dbReference type="Gene3D" id="3.30.300.30">
    <property type="match status" value="1"/>
</dbReference>
<proteinExistence type="inferred from homology"/>
<evidence type="ECO:0008006" key="9">
    <source>
        <dbReference type="Google" id="ProtNLM"/>
    </source>
</evidence>
<dbReference type="InterPro" id="IPR025110">
    <property type="entry name" value="AMP-bd_C"/>
</dbReference>
<dbReference type="GO" id="GO:0005777">
    <property type="term" value="C:peroxisome"/>
    <property type="evidence" value="ECO:0007669"/>
    <property type="project" value="UniProtKB-SubCell"/>
</dbReference>
<keyword evidence="4" id="KW-0576">Peroxisome</keyword>
<dbReference type="InterPro" id="IPR020845">
    <property type="entry name" value="AMP-binding_CS"/>
</dbReference>
<evidence type="ECO:0000256" key="3">
    <source>
        <dbReference type="ARBA" id="ARBA00022598"/>
    </source>
</evidence>
<sequence>MSENILRGPSVDYIPSTTLGQYFFESAKKYEKRTCQIDPFSDHHESYASVRKRSTRVAIEMQKRGITFEDVVVTCSSSTIDTAIPIIATFYLGAKIANLDITLSVRQVTHLLSLVSPKMVFVEESAIGLIEKGLENASLETEIVVFGESSKYSTFSDFVKFQETEDQFEPVVVDLEEIAVILFSSGTTGLPKAVCHSNRSILNFAFFFCNSSEHLDVILSFSSFYWITGVLFLTSTFIGGGHRVVCGNKVEAERTFKVIEKYKVTYMFIAPILSYHLTNFENYQSYNTSSLRIIMAAGTPLSTTQFNKLITIFPAVDIIVCYGQSEVGMVSLFDTKFDKKFIRTKNKSAGKVVTGITLKIVDPETNQIMGPYQNGEIRLQSSGVMKGYYKADSTEVFDDEGFLKTGDVAYFDEDGCIFYVERLKEMFKYLSWHIVPTAIESVLLEHPGVKEAVVFGFPRNEEEGEVPAACIVVNEGSNVSENEIQDFVSSRVSDREKLRGGVYFVEGILKTPTGKVKRKEVRKSMLECLTK</sequence>
<name>A0AA38ML24_9CUCU</name>
<dbReference type="PANTHER" id="PTHR24096:SF149">
    <property type="entry name" value="AMP-BINDING DOMAIN-CONTAINING PROTEIN-RELATED"/>
    <property type="match status" value="1"/>
</dbReference>
<gene>
    <name evidence="7" type="ORF">Zmor_011353</name>
</gene>
<evidence type="ECO:0000259" key="6">
    <source>
        <dbReference type="Pfam" id="PF13193"/>
    </source>
</evidence>
<comment type="caution">
    <text evidence="7">The sequence shown here is derived from an EMBL/GenBank/DDBJ whole genome shotgun (WGS) entry which is preliminary data.</text>
</comment>